<gene>
    <name evidence="2" type="ORF">UFOVP1179_41</name>
    <name evidence="1" type="ORF">UFOVP524_10</name>
</gene>
<organism evidence="1">
    <name type="scientific">uncultured Caudovirales phage</name>
    <dbReference type="NCBI Taxonomy" id="2100421"/>
    <lineage>
        <taxon>Viruses</taxon>
        <taxon>Duplodnaviria</taxon>
        <taxon>Heunggongvirae</taxon>
        <taxon>Uroviricota</taxon>
        <taxon>Caudoviricetes</taxon>
        <taxon>Peduoviridae</taxon>
        <taxon>Maltschvirus</taxon>
        <taxon>Maltschvirus maltsch</taxon>
    </lineage>
</organism>
<evidence type="ECO:0000313" key="1">
    <source>
        <dbReference type="EMBL" id="CAB4148446.1"/>
    </source>
</evidence>
<accession>A0A6J5MTT1</accession>
<protein>
    <submittedName>
        <fullName evidence="1">Uncharacterized protein</fullName>
    </submittedName>
</protein>
<reference evidence="1" key="1">
    <citation type="submission" date="2020-04" db="EMBL/GenBank/DDBJ databases">
        <authorList>
            <person name="Chiriac C."/>
            <person name="Salcher M."/>
            <person name="Ghai R."/>
            <person name="Kavagutti S V."/>
        </authorList>
    </citation>
    <scope>NUCLEOTIDE SEQUENCE</scope>
</reference>
<dbReference type="EMBL" id="LR797126">
    <property type="protein sequence ID" value="CAB4188520.1"/>
    <property type="molecule type" value="Genomic_DNA"/>
</dbReference>
<dbReference type="EMBL" id="LR796505">
    <property type="protein sequence ID" value="CAB4148446.1"/>
    <property type="molecule type" value="Genomic_DNA"/>
</dbReference>
<sequence>MISILLVAAIAASIVYIVGSSDPIDNQCGVDLTYQRNKKGNRK</sequence>
<proteinExistence type="predicted"/>
<evidence type="ECO:0000313" key="2">
    <source>
        <dbReference type="EMBL" id="CAB4188520.1"/>
    </source>
</evidence>
<name>A0A6J5MTT1_9CAUD</name>